<dbReference type="InterPro" id="IPR038662">
    <property type="entry name" value="ATP_synth_F0_csu_sf"/>
</dbReference>
<sequence>VNIGAGAATIALAGAIVGIGNVFNCFEGQHEITPIQPHFVARNPSLARQLFGYAILGFALTEAIALFALMMAFLILFIF</sequence>
<evidence type="ECO:0000256" key="8">
    <source>
        <dbReference type="ARBA" id="ARBA00023065"/>
    </source>
</evidence>
<dbReference type="InterPro" id="IPR020537">
    <property type="entry name" value="ATP_synth_F0_csu_DDCD_BS"/>
</dbReference>
<dbReference type="Proteomes" id="UP001497512">
    <property type="component" value="Chromosome 13"/>
</dbReference>
<evidence type="ECO:0000256" key="10">
    <source>
        <dbReference type="ARBA" id="ARBA00023136"/>
    </source>
</evidence>
<keyword evidence="6" id="KW-0375">Hydrogen ion transport</keyword>
<keyword evidence="8" id="KW-0406">Ion transport</keyword>
<dbReference type="PROSITE" id="PS00605">
    <property type="entry name" value="ATPASE_C"/>
    <property type="match status" value="1"/>
</dbReference>
<dbReference type="InterPro" id="IPR000454">
    <property type="entry name" value="ATP_synth_F0_csu"/>
</dbReference>
<evidence type="ECO:0000256" key="5">
    <source>
        <dbReference type="ARBA" id="ARBA00022692"/>
    </source>
</evidence>
<dbReference type="InterPro" id="IPR002379">
    <property type="entry name" value="ATPase_proteolipid_c-like_dom"/>
</dbReference>
<proteinExistence type="inferred from homology"/>
<evidence type="ECO:0000313" key="13">
    <source>
        <dbReference type="EMBL" id="CAK9201140.1"/>
    </source>
</evidence>
<keyword evidence="4" id="KW-0138">CF(0)</keyword>
<evidence type="ECO:0000256" key="6">
    <source>
        <dbReference type="ARBA" id="ARBA00022781"/>
    </source>
</evidence>
<keyword evidence="10 11" id="KW-0472">Membrane</keyword>
<dbReference type="PANTHER" id="PTHR10031">
    <property type="entry name" value="ATP SYNTHASE LIPID-BINDING PROTEIN, MITOCHONDRIAL"/>
    <property type="match status" value="1"/>
</dbReference>
<dbReference type="Gene3D" id="1.20.20.10">
    <property type="entry name" value="F1F0 ATP synthase subunit C"/>
    <property type="match status" value="1"/>
</dbReference>
<comment type="similarity">
    <text evidence="2">Belongs to the ATPase C chain family.</text>
</comment>
<keyword evidence="7 11" id="KW-1133">Transmembrane helix</keyword>
<evidence type="ECO:0000256" key="4">
    <source>
        <dbReference type="ARBA" id="ARBA00022547"/>
    </source>
</evidence>
<organism evidence="13 14">
    <name type="scientific">Sphagnum troendelagicum</name>
    <dbReference type="NCBI Taxonomy" id="128251"/>
    <lineage>
        <taxon>Eukaryota</taxon>
        <taxon>Viridiplantae</taxon>
        <taxon>Streptophyta</taxon>
        <taxon>Embryophyta</taxon>
        <taxon>Bryophyta</taxon>
        <taxon>Sphagnophytina</taxon>
        <taxon>Sphagnopsida</taxon>
        <taxon>Sphagnales</taxon>
        <taxon>Sphagnaceae</taxon>
        <taxon>Sphagnum</taxon>
    </lineage>
</organism>
<evidence type="ECO:0000256" key="3">
    <source>
        <dbReference type="ARBA" id="ARBA00022448"/>
    </source>
</evidence>
<dbReference type="InterPro" id="IPR035921">
    <property type="entry name" value="F/V-ATP_Csub_sf"/>
</dbReference>
<feature type="non-terminal residue" evidence="13">
    <location>
        <position position="1"/>
    </location>
</feature>
<comment type="subcellular location">
    <subcellularLocation>
        <location evidence="1">Membrane</location>
        <topology evidence="1">Multi-pass membrane protein</topology>
    </subcellularLocation>
</comment>
<keyword evidence="9" id="KW-0446">Lipid-binding</keyword>
<evidence type="ECO:0000256" key="9">
    <source>
        <dbReference type="ARBA" id="ARBA00023121"/>
    </source>
</evidence>
<dbReference type="PANTHER" id="PTHR10031:SF0">
    <property type="entry name" value="ATPASE PROTEIN 9"/>
    <property type="match status" value="1"/>
</dbReference>
<feature type="transmembrane region" description="Helical" evidence="11">
    <location>
        <begin position="50"/>
        <end position="78"/>
    </location>
</feature>
<dbReference type="Pfam" id="PF00137">
    <property type="entry name" value="ATP-synt_C"/>
    <property type="match status" value="1"/>
</dbReference>
<evidence type="ECO:0000313" key="14">
    <source>
        <dbReference type="Proteomes" id="UP001497512"/>
    </source>
</evidence>
<evidence type="ECO:0000256" key="11">
    <source>
        <dbReference type="SAM" id="Phobius"/>
    </source>
</evidence>
<keyword evidence="3" id="KW-0813">Transport</keyword>
<name>A0ABP0TP37_9BRYO</name>
<reference evidence="13" key="1">
    <citation type="submission" date="2024-02" db="EMBL/GenBank/DDBJ databases">
        <authorList>
            <consortium name="ELIXIR-Norway"/>
            <consortium name="Elixir Norway"/>
        </authorList>
    </citation>
    <scope>NUCLEOTIDE SEQUENCE</scope>
</reference>
<evidence type="ECO:0000256" key="7">
    <source>
        <dbReference type="ARBA" id="ARBA00022989"/>
    </source>
</evidence>
<feature type="domain" description="V-ATPase proteolipid subunit C-like" evidence="12">
    <location>
        <begin position="40"/>
        <end position="75"/>
    </location>
</feature>
<evidence type="ECO:0000256" key="1">
    <source>
        <dbReference type="ARBA" id="ARBA00004141"/>
    </source>
</evidence>
<keyword evidence="5 11" id="KW-0812">Transmembrane</keyword>
<dbReference type="SUPFAM" id="SSF81333">
    <property type="entry name" value="F1F0 ATP synthase subunit C"/>
    <property type="match status" value="1"/>
</dbReference>
<accession>A0ABP0TP37</accession>
<keyword evidence="14" id="KW-1185">Reference proteome</keyword>
<protein>
    <recommendedName>
        <fullName evidence="12">V-ATPase proteolipid subunit C-like domain-containing protein</fullName>
    </recommendedName>
</protein>
<dbReference type="EMBL" id="OZ019905">
    <property type="protein sequence ID" value="CAK9201140.1"/>
    <property type="molecule type" value="Genomic_DNA"/>
</dbReference>
<dbReference type="CDD" id="cd18182">
    <property type="entry name" value="ATP-synt_Fo_c_ATP5G3"/>
    <property type="match status" value="1"/>
</dbReference>
<evidence type="ECO:0000259" key="12">
    <source>
        <dbReference type="Pfam" id="PF00137"/>
    </source>
</evidence>
<evidence type="ECO:0000256" key="2">
    <source>
        <dbReference type="ARBA" id="ARBA00006704"/>
    </source>
</evidence>
<gene>
    <name evidence="13" type="ORF">CSSPTR1EN2_LOCUS5758</name>
</gene>